<keyword evidence="3" id="KW-0067">ATP-binding</keyword>
<dbReference type="OrthoDB" id="413460at2759"/>
<evidence type="ECO:0000259" key="6">
    <source>
        <dbReference type="PROSITE" id="PS51194"/>
    </source>
</evidence>
<sequence>MNNQFEENDKTKKDRENEELELLGQLGGNLNIVAQKDLEFHLLNQIKERELLEKSKIDSEKKNTKKLDISNSNYSSSLSEIDIENFSSENLSSEESDHFHEKSKQEPLLESSTSTVSDKQKNSPNLSKNISTTTIIKSSPSTSDIDNNKIINTDTENQTDKLVNYIVPQRKTALKSINKTKEFAQKIKKKNKFENSDDNSYSENIQSSSDTSISGSDVDTTSEELPKTKKKNSLSKKIKDDDGYDFSYMKRLDSWRLQRYKARYGKDPESYSDPELEKEEYLPDPNHDDHPIIVSKEVEEIIKEQEVFSRNPRKNNFSRNSKSSLVSLIEYDNDVLMVPNSIWEKLLDYQRTGLEWLWKLHNLKCGGILGDEMGLGKTIQIVSFLGSLYHSKALKKKTERLATSSNVKIENNSNTDTTNDLDATANKSIKEKQLPSLIVCPATLMRQWMDEFHKWWSPLKVVLLHSTGSGIRLYKDTGYESQLSEDDEYEAIDDEGFDSEEYWEHDIYGWRTRKTKSYSSMRKLNKKLIKVSKKQSNKRTSMIIDQAAKNGSILITTYAGLASNKGSLLDVNWAYVILDEGHTIKNPLTEASIMAKRLKTCHRILVSGTPIQNNLHELWTLVDFVYPGLLGSQQQFSKQFEEPITTAMANKKNRLKNHYVSKVSDSNLETVYQCMVDLRKIIAPYLLRREKQFVLDFTKDVTELVLVCNLTLVQHKIYERFVNGKYLQRILEGKLHVLFGIDYVRKIANHPNLLKVPGTEDTDECCELVKKSGKLTVLHSLLEMWHKKGDKVLLFAQTRQMLDIIERSINHTDSCPKKQTHSYKYMRMDGTTPVQSRSGLVNIFNSEDTKEGGYFLFLLTTRVGGLGLNLASANRVIIFDPDWNPSTDNQAKQRVVRIGQNRHVYIYRLITNNTIETNIYYKQLYKQLLSLNVLKNPSLFLKNKYSFFSQSVHDLFKFNSSFDNKNSSLIDPIPDSIENPTNTEENLSSIDSIFSVEPYTLPKNLPTKTKKSRIIKPKKNKGEKDKNHHNENVFGISPEGDIEDQDNHKEEYEIPTENLDDLDHTLFENQTISQCDNTKSPTSENIDTQNNSAQDLPENVQSEEEKEDKLLKDLLSIVNVDRTLHHESLLGPDGDDSNKDIFSNEISDTQEYNENRFRKPYQKGSTSRNEDEDYNEGTKSTRNKKAYSARNSGDKSKKVYSAENDYTDQGIYFKLGKKRNVMDTKNEKTNKDEHDPNEDFFSNPTKLLYSNQNDIKTGLKSKHDENFKNNSSKSILESLKQIKSRSTTNTNISKHTVENGDDSDDNFNTELPKDIINKAIEKSENRVGFNIINVPSNPKSVRSTIQKTYYRGLSEVPDPLEKRPYSATFDYNFEYDTNTPKKSGKKAKFQSSTILINRTKNTSDSDEKKISDSTVRQYKQFVNIEAKE</sequence>
<dbReference type="STRING" id="61424.A0A2T9YKS7"/>
<dbReference type="InterPro" id="IPR000330">
    <property type="entry name" value="SNF2_N"/>
</dbReference>
<dbReference type="SUPFAM" id="SSF52540">
    <property type="entry name" value="P-loop containing nucleoside triphosphate hydrolases"/>
    <property type="match status" value="2"/>
</dbReference>
<evidence type="ECO:0000313" key="8">
    <source>
        <dbReference type="Proteomes" id="UP000245699"/>
    </source>
</evidence>
<name>A0A2T9YKS7_9FUNG</name>
<feature type="region of interest" description="Disordered" evidence="4">
    <location>
        <begin position="266"/>
        <end position="289"/>
    </location>
</feature>
<feature type="compositionally biased region" description="Basic and acidic residues" evidence="4">
    <location>
        <begin position="95"/>
        <end position="107"/>
    </location>
</feature>
<proteinExistence type="predicted"/>
<dbReference type="PANTHER" id="PTHR45629:SF7">
    <property type="entry name" value="DNA EXCISION REPAIR PROTEIN ERCC-6-RELATED"/>
    <property type="match status" value="1"/>
</dbReference>
<feature type="compositionally biased region" description="Polar residues" evidence="4">
    <location>
        <begin position="1284"/>
        <end position="1294"/>
    </location>
</feature>
<keyword evidence="1" id="KW-0547">Nucleotide-binding</keyword>
<dbReference type="Pfam" id="PF00271">
    <property type="entry name" value="Helicase_C"/>
    <property type="match status" value="1"/>
</dbReference>
<protein>
    <submittedName>
        <fullName evidence="7">Uncharacterized protein</fullName>
    </submittedName>
</protein>
<feature type="compositionally biased region" description="Low complexity" evidence="4">
    <location>
        <begin position="207"/>
        <end position="219"/>
    </location>
</feature>
<feature type="region of interest" description="Disordered" evidence="4">
    <location>
        <begin position="1127"/>
        <end position="1200"/>
    </location>
</feature>
<dbReference type="Gene3D" id="3.40.50.300">
    <property type="entry name" value="P-loop containing nucleotide triphosphate hydrolases"/>
    <property type="match status" value="1"/>
</dbReference>
<feature type="compositionally biased region" description="Basic residues" evidence="4">
    <location>
        <begin position="1008"/>
        <end position="1019"/>
    </location>
</feature>
<dbReference type="InterPro" id="IPR049730">
    <property type="entry name" value="SNF2/RAD54-like_C"/>
</dbReference>
<dbReference type="GO" id="GO:0005634">
    <property type="term" value="C:nucleus"/>
    <property type="evidence" value="ECO:0007669"/>
    <property type="project" value="TreeGrafter"/>
</dbReference>
<dbReference type="InterPro" id="IPR027417">
    <property type="entry name" value="P-loop_NTPase"/>
</dbReference>
<dbReference type="CDD" id="cd18793">
    <property type="entry name" value="SF2_C_SNF"/>
    <property type="match status" value="1"/>
</dbReference>
<evidence type="ECO:0000259" key="5">
    <source>
        <dbReference type="PROSITE" id="PS51192"/>
    </source>
</evidence>
<evidence type="ECO:0000256" key="4">
    <source>
        <dbReference type="SAM" id="MobiDB-lite"/>
    </source>
</evidence>
<organism evidence="7 8">
    <name type="scientific">Furculomyces boomerangus</name>
    <dbReference type="NCBI Taxonomy" id="61424"/>
    <lineage>
        <taxon>Eukaryota</taxon>
        <taxon>Fungi</taxon>
        <taxon>Fungi incertae sedis</taxon>
        <taxon>Zoopagomycota</taxon>
        <taxon>Kickxellomycotina</taxon>
        <taxon>Harpellomycetes</taxon>
        <taxon>Harpellales</taxon>
        <taxon>Harpellaceae</taxon>
        <taxon>Furculomyces</taxon>
    </lineage>
</organism>
<dbReference type="GO" id="GO:0005524">
    <property type="term" value="F:ATP binding"/>
    <property type="evidence" value="ECO:0007669"/>
    <property type="project" value="InterPro"/>
</dbReference>
<dbReference type="Gene3D" id="3.40.50.10810">
    <property type="entry name" value="Tandem AAA-ATPase domain"/>
    <property type="match status" value="2"/>
</dbReference>
<dbReference type="InterPro" id="IPR050496">
    <property type="entry name" value="SNF2_RAD54_helicase_repair"/>
</dbReference>
<evidence type="ECO:0000256" key="2">
    <source>
        <dbReference type="ARBA" id="ARBA00022801"/>
    </source>
</evidence>
<feature type="domain" description="Helicase ATP-binding" evidence="5">
    <location>
        <begin position="358"/>
        <end position="628"/>
    </location>
</feature>
<dbReference type="GO" id="GO:0006283">
    <property type="term" value="P:transcription-coupled nucleotide-excision repair"/>
    <property type="evidence" value="ECO:0007669"/>
    <property type="project" value="TreeGrafter"/>
</dbReference>
<feature type="region of interest" description="Disordered" evidence="4">
    <location>
        <begin position="1284"/>
        <end position="1307"/>
    </location>
</feature>
<feature type="region of interest" description="Disordered" evidence="4">
    <location>
        <begin position="89"/>
        <end position="150"/>
    </location>
</feature>
<dbReference type="Pfam" id="PF00176">
    <property type="entry name" value="SNF2-rel_dom"/>
    <property type="match status" value="1"/>
</dbReference>
<reference evidence="7 8" key="1">
    <citation type="journal article" date="2018" name="MBio">
        <title>Comparative Genomics Reveals the Core Gene Toolbox for the Fungus-Insect Symbiosis.</title>
        <authorList>
            <person name="Wang Y."/>
            <person name="Stata M."/>
            <person name="Wang W."/>
            <person name="Stajich J.E."/>
            <person name="White M.M."/>
            <person name="Moncalvo J.M."/>
        </authorList>
    </citation>
    <scope>NUCLEOTIDE SEQUENCE [LARGE SCALE GENOMIC DNA]</scope>
    <source>
        <strain evidence="7 8">AUS-77-4</strain>
    </source>
</reference>
<feature type="region of interest" description="Disordered" evidence="4">
    <location>
        <begin position="1073"/>
        <end position="1107"/>
    </location>
</feature>
<feature type="region of interest" description="Disordered" evidence="4">
    <location>
        <begin position="1004"/>
        <end position="1045"/>
    </location>
</feature>
<dbReference type="EMBL" id="MBFT01000340">
    <property type="protein sequence ID" value="PVU92941.1"/>
    <property type="molecule type" value="Genomic_DNA"/>
</dbReference>
<evidence type="ECO:0000313" key="7">
    <source>
        <dbReference type="EMBL" id="PVU92941.1"/>
    </source>
</evidence>
<dbReference type="SMART" id="SM00490">
    <property type="entry name" value="HELICc"/>
    <property type="match status" value="1"/>
</dbReference>
<dbReference type="PROSITE" id="PS51194">
    <property type="entry name" value="HELICASE_CTER"/>
    <property type="match status" value="1"/>
</dbReference>
<comment type="caution">
    <text evidence="7">The sequence shown here is derived from an EMBL/GenBank/DDBJ whole genome shotgun (WGS) entry which is preliminary data.</text>
</comment>
<feature type="compositionally biased region" description="Polar residues" evidence="4">
    <location>
        <begin position="1073"/>
        <end position="1094"/>
    </location>
</feature>
<gene>
    <name evidence="7" type="ORF">BB559_003514</name>
</gene>
<dbReference type="GO" id="GO:0008094">
    <property type="term" value="F:ATP-dependent activity, acting on DNA"/>
    <property type="evidence" value="ECO:0007669"/>
    <property type="project" value="TreeGrafter"/>
</dbReference>
<evidence type="ECO:0000256" key="3">
    <source>
        <dbReference type="ARBA" id="ARBA00022840"/>
    </source>
</evidence>
<accession>A0A2T9YKS7</accession>
<dbReference type="PROSITE" id="PS51192">
    <property type="entry name" value="HELICASE_ATP_BIND_1"/>
    <property type="match status" value="1"/>
</dbReference>
<dbReference type="PANTHER" id="PTHR45629">
    <property type="entry name" value="SNF2/RAD54 FAMILY MEMBER"/>
    <property type="match status" value="1"/>
</dbReference>
<dbReference type="InterPro" id="IPR038718">
    <property type="entry name" value="SNF2-like_sf"/>
</dbReference>
<feature type="compositionally biased region" description="Basic and acidic residues" evidence="4">
    <location>
        <begin position="1020"/>
        <end position="1031"/>
    </location>
</feature>
<keyword evidence="8" id="KW-1185">Reference proteome</keyword>
<dbReference type="Proteomes" id="UP000245699">
    <property type="component" value="Unassembled WGS sequence"/>
</dbReference>
<keyword evidence="2" id="KW-0378">Hydrolase</keyword>
<feature type="domain" description="Helicase C-terminal" evidence="6">
    <location>
        <begin position="777"/>
        <end position="945"/>
    </location>
</feature>
<feature type="region of interest" description="Disordered" evidence="4">
    <location>
        <begin position="194"/>
        <end position="237"/>
    </location>
</feature>
<dbReference type="GO" id="GO:0016787">
    <property type="term" value="F:hydrolase activity"/>
    <property type="evidence" value="ECO:0007669"/>
    <property type="project" value="UniProtKB-KW"/>
</dbReference>
<evidence type="ECO:0000256" key="1">
    <source>
        <dbReference type="ARBA" id="ARBA00022741"/>
    </source>
</evidence>
<feature type="compositionally biased region" description="Basic and acidic residues" evidence="4">
    <location>
        <begin position="279"/>
        <end position="289"/>
    </location>
</feature>
<dbReference type="InterPro" id="IPR014001">
    <property type="entry name" value="Helicase_ATP-bd"/>
</dbReference>
<feature type="compositionally biased region" description="Polar residues" evidence="4">
    <location>
        <begin position="1140"/>
        <end position="1152"/>
    </location>
</feature>
<dbReference type="SMART" id="SM00487">
    <property type="entry name" value="DEXDc"/>
    <property type="match status" value="1"/>
</dbReference>
<feature type="compositionally biased region" description="Low complexity" evidence="4">
    <location>
        <begin position="127"/>
        <end position="145"/>
    </location>
</feature>
<feature type="compositionally biased region" description="Polar residues" evidence="4">
    <location>
        <begin position="110"/>
        <end position="126"/>
    </location>
</feature>
<dbReference type="InterPro" id="IPR001650">
    <property type="entry name" value="Helicase_C-like"/>
</dbReference>